<gene>
    <name evidence="1" type="ORF">OLEAN_C10870</name>
</gene>
<dbReference type="Proteomes" id="UP000032749">
    <property type="component" value="Chromosome"/>
</dbReference>
<evidence type="ECO:0000313" key="2">
    <source>
        <dbReference type="Proteomes" id="UP000032749"/>
    </source>
</evidence>
<evidence type="ECO:0000313" key="1">
    <source>
        <dbReference type="EMBL" id="CCK75263.1"/>
    </source>
</evidence>
<dbReference type="HOGENOM" id="CLU_1823397_0_0_6"/>
<protein>
    <submittedName>
        <fullName evidence="1">Uncharacterized protein</fullName>
    </submittedName>
</protein>
<name>R4YPS6_OLEAN</name>
<dbReference type="EMBL" id="FO203512">
    <property type="protein sequence ID" value="CCK75263.1"/>
    <property type="molecule type" value="Genomic_DNA"/>
</dbReference>
<organism evidence="1 2">
    <name type="scientific">Oleispira antarctica RB-8</name>
    <dbReference type="NCBI Taxonomy" id="698738"/>
    <lineage>
        <taxon>Bacteria</taxon>
        <taxon>Pseudomonadati</taxon>
        <taxon>Pseudomonadota</taxon>
        <taxon>Gammaproteobacteria</taxon>
        <taxon>Oceanospirillales</taxon>
        <taxon>Oceanospirillaceae</taxon>
        <taxon>Oleispira</taxon>
    </lineage>
</organism>
<proteinExistence type="predicted"/>
<keyword evidence="2" id="KW-1185">Reference proteome</keyword>
<dbReference type="AlphaFoldDB" id="R4YPS6"/>
<dbReference type="OrthoDB" id="6401536at2"/>
<reference evidence="1 2" key="1">
    <citation type="journal article" date="2013" name="Nat. Commun.">
        <title>Genome sequence and functional genomic analysis of the oil-degrading bacterium Oleispira antarctica.</title>
        <authorList>
            <person name="Kube M."/>
            <person name="Chernikova T.N."/>
            <person name="Al-Ramahi Y."/>
            <person name="Beloqui A."/>
            <person name="Lopez-Cortez N."/>
            <person name="Guazzaroni M.E."/>
            <person name="Heipieper H.J."/>
            <person name="Klages S."/>
            <person name="Kotsyurbenko O.R."/>
            <person name="Langer I."/>
            <person name="Nechitaylo T.Y."/>
            <person name="Lunsdorf H."/>
            <person name="Fernandez M."/>
            <person name="Juarez S."/>
            <person name="Ciordia S."/>
            <person name="Singer A."/>
            <person name="Kagan O."/>
            <person name="Egorova O."/>
            <person name="Petit P.A."/>
            <person name="Stogios P."/>
            <person name="Kim Y."/>
            <person name="Tchigvintsev A."/>
            <person name="Flick R."/>
            <person name="Denaro R."/>
            <person name="Genovese M."/>
            <person name="Albar J.P."/>
            <person name="Reva O.N."/>
            <person name="Martinez-Gomariz M."/>
            <person name="Tran H."/>
            <person name="Ferrer M."/>
            <person name="Savchenko A."/>
            <person name="Yakunin A.F."/>
            <person name="Yakimov M.M."/>
            <person name="Golyshina O.V."/>
            <person name="Reinhardt R."/>
            <person name="Golyshin P.N."/>
        </authorList>
    </citation>
    <scope>NUCLEOTIDE SEQUENCE [LARGE SCALE GENOMIC DNA]</scope>
</reference>
<sequence>MNSLIGFPCSAIPRLETQAHSVLLMLLEGNKKTSELAIGLGGKNPRSGLQSLMNDTHNYWNIINVGIEGSNEAFYKIDPRHLSSNPELDKQARTERFLTLLKEQKDGNQGGANRLFESIEALQEAESLFSPQLKLPLKKKN</sequence>
<accession>R4YPS6</accession>
<dbReference type="STRING" id="698738.OLEAN_C10870"/>
<dbReference type="KEGG" id="oai:OLEAN_C10870"/>